<keyword evidence="1" id="KW-0732">Signal</keyword>
<dbReference type="InterPro" id="IPR011042">
    <property type="entry name" value="6-blade_b-propeller_TolB-like"/>
</dbReference>
<dbReference type="Gene3D" id="2.60.120.560">
    <property type="entry name" value="Exo-inulinase, domain 1"/>
    <property type="match status" value="1"/>
</dbReference>
<dbReference type="GO" id="GO:0016787">
    <property type="term" value="F:hydrolase activity"/>
    <property type="evidence" value="ECO:0007669"/>
    <property type="project" value="InterPro"/>
</dbReference>
<protein>
    <submittedName>
        <fullName evidence="4">Soluble aldose sugar dehydrogenase YliI</fullName>
        <ecNumber evidence="4">1.1.5.-</ecNumber>
    </submittedName>
</protein>
<feature type="domain" description="Glucose/Sorbosone dehydrogenase" evidence="3">
    <location>
        <begin position="282"/>
        <end position="618"/>
    </location>
</feature>
<dbReference type="Pfam" id="PF06439">
    <property type="entry name" value="3keto-disac_hyd"/>
    <property type="match status" value="1"/>
</dbReference>
<organism evidence="4 5">
    <name type="scientific">Thalassoglobus polymorphus</name>
    <dbReference type="NCBI Taxonomy" id="2527994"/>
    <lineage>
        <taxon>Bacteria</taxon>
        <taxon>Pseudomonadati</taxon>
        <taxon>Planctomycetota</taxon>
        <taxon>Planctomycetia</taxon>
        <taxon>Planctomycetales</taxon>
        <taxon>Planctomycetaceae</taxon>
        <taxon>Thalassoglobus</taxon>
    </lineage>
</organism>
<sequence precursor="true">MKQTILLATVLGSLTCSHLFAESPNTLSLSEKMSGWELLFDGKTAENFRNYKKDTLNSGWVVKDGALVRAAGGAGDIITKQQYSAFELMLDYKISKAGNSGLMFHVTETEATPWRTGPEIQIQDNVDGHDPQKSGWLYQLYQPPGDPATGETVDATRPAGEWNQLHIRITPNQSEINMNGVRYARFKKGDDDWNKRVAASKFAKFENFGKPNSGHIALQDHGNEVAFRNIKIRDLSKDNAVKNPVSGTLELEPVLAFPNLKWANWEPVDERGRPQSIRPVVVTYAGDESGRLFVMEQHGVIYTFKNDPKVTESHVFLDLRSKVNYSDRQNEEGFLGMAFHPNFKENGEVYVYYTTVPGQISVISKFTVSKENPNQVDPNSEVEIMRIEQPFWNHNGGTLAFGPDGYLYIGLGDGGSGNDPYDNAQNLSSLLGSILRIDVNAKQDGKNYSIPADNPFIRNKEARPEIYANGLRNTWRISFDRESGALWCADVGQNLWEEINIIRKGGNYGWNMKEGTHPFGSKAANPSEVIDPIWEYDHGVGKSITGGLVYRGSKLPELVGKYIYADYVSGQIWALDYDAEKGKVNSNLAIPSPKMPIVTFGEDAEGEIYFCIVTNNGKGIYTLKKK</sequence>
<dbReference type="EMBL" id="CP036267">
    <property type="protein sequence ID" value="QDT32716.1"/>
    <property type="molecule type" value="Genomic_DNA"/>
</dbReference>
<feature type="signal peptide" evidence="1">
    <location>
        <begin position="1"/>
        <end position="21"/>
    </location>
</feature>
<dbReference type="KEGG" id="tpol:Mal48_19630"/>
<dbReference type="EC" id="1.1.5.-" evidence="4"/>
<name>A0A517QM56_9PLAN</name>
<dbReference type="PANTHER" id="PTHR19328:SF75">
    <property type="entry name" value="ALDOSE SUGAR DEHYDROGENASE YLII"/>
    <property type="match status" value="1"/>
</dbReference>
<reference evidence="4 5" key="1">
    <citation type="submission" date="2019-02" db="EMBL/GenBank/DDBJ databases">
        <title>Deep-cultivation of Planctomycetes and their phenomic and genomic characterization uncovers novel biology.</title>
        <authorList>
            <person name="Wiegand S."/>
            <person name="Jogler M."/>
            <person name="Boedeker C."/>
            <person name="Pinto D."/>
            <person name="Vollmers J."/>
            <person name="Rivas-Marin E."/>
            <person name="Kohn T."/>
            <person name="Peeters S.H."/>
            <person name="Heuer A."/>
            <person name="Rast P."/>
            <person name="Oberbeckmann S."/>
            <person name="Bunk B."/>
            <person name="Jeske O."/>
            <person name="Meyerdierks A."/>
            <person name="Storesund J.E."/>
            <person name="Kallscheuer N."/>
            <person name="Luecker S."/>
            <person name="Lage O.M."/>
            <person name="Pohl T."/>
            <person name="Merkel B.J."/>
            <person name="Hornburger P."/>
            <person name="Mueller R.-W."/>
            <person name="Bruemmer F."/>
            <person name="Labrenz M."/>
            <person name="Spormann A.M."/>
            <person name="Op den Camp H."/>
            <person name="Overmann J."/>
            <person name="Amann R."/>
            <person name="Jetten M.S.M."/>
            <person name="Mascher T."/>
            <person name="Medema M.H."/>
            <person name="Devos D.P."/>
            <person name="Kaster A.-K."/>
            <person name="Ovreas L."/>
            <person name="Rohde M."/>
            <person name="Galperin M.Y."/>
            <person name="Jogler C."/>
        </authorList>
    </citation>
    <scope>NUCLEOTIDE SEQUENCE [LARGE SCALE GENOMIC DNA]</scope>
    <source>
        <strain evidence="4 5">Mal48</strain>
    </source>
</reference>
<dbReference type="PANTHER" id="PTHR19328">
    <property type="entry name" value="HEDGEHOG-INTERACTING PROTEIN"/>
    <property type="match status" value="1"/>
</dbReference>
<evidence type="ECO:0000313" key="5">
    <source>
        <dbReference type="Proteomes" id="UP000315724"/>
    </source>
</evidence>
<dbReference type="Pfam" id="PF07995">
    <property type="entry name" value="GSDH"/>
    <property type="match status" value="1"/>
</dbReference>
<dbReference type="Proteomes" id="UP000315724">
    <property type="component" value="Chromosome"/>
</dbReference>
<dbReference type="SUPFAM" id="SSF50952">
    <property type="entry name" value="Soluble quinoprotein glucose dehydrogenase"/>
    <property type="match status" value="1"/>
</dbReference>
<feature type="chain" id="PRO_5021997124" evidence="1">
    <location>
        <begin position="22"/>
        <end position="626"/>
    </location>
</feature>
<dbReference type="InterPro" id="IPR011041">
    <property type="entry name" value="Quinoprot_gluc/sorb_DH_b-prop"/>
</dbReference>
<gene>
    <name evidence="4" type="primary">yliI</name>
    <name evidence="4" type="ORF">Mal48_19630</name>
</gene>
<keyword evidence="4" id="KW-0560">Oxidoreductase</keyword>
<proteinExistence type="predicted"/>
<dbReference type="InterPro" id="IPR010496">
    <property type="entry name" value="AL/BT2_dom"/>
</dbReference>
<dbReference type="AlphaFoldDB" id="A0A517QM56"/>
<keyword evidence="5" id="KW-1185">Reference proteome</keyword>
<evidence type="ECO:0000259" key="2">
    <source>
        <dbReference type="Pfam" id="PF06439"/>
    </source>
</evidence>
<dbReference type="InterPro" id="IPR012938">
    <property type="entry name" value="Glc/Sorbosone_DH"/>
</dbReference>
<evidence type="ECO:0000256" key="1">
    <source>
        <dbReference type="SAM" id="SignalP"/>
    </source>
</evidence>
<dbReference type="Gene3D" id="2.120.10.30">
    <property type="entry name" value="TolB, C-terminal domain"/>
    <property type="match status" value="1"/>
</dbReference>
<feature type="domain" description="3-keto-alpha-glucoside-1,2-lyase/3-keto-2-hydroxy-glucal hydratase" evidence="2">
    <location>
        <begin position="35"/>
        <end position="233"/>
    </location>
</feature>
<evidence type="ECO:0000313" key="4">
    <source>
        <dbReference type="EMBL" id="QDT32716.1"/>
    </source>
</evidence>
<dbReference type="GO" id="GO:0016491">
    <property type="term" value="F:oxidoreductase activity"/>
    <property type="evidence" value="ECO:0007669"/>
    <property type="project" value="UniProtKB-KW"/>
</dbReference>
<dbReference type="OrthoDB" id="9770043at2"/>
<dbReference type="RefSeq" id="WP_145198172.1">
    <property type="nucleotide sequence ID" value="NZ_CP036267.1"/>
</dbReference>
<evidence type="ECO:0000259" key="3">
    <source>
        <dbReference type="Pfam" id="PF07995"/>
    </source>
</evidence>
<accession>A0A517QM56</accession>